<feature type="transmembrane region" description="Helical" evidence="1">
    <location>
        <begin position="105"/>
        <end position="124"/>
    </location>
</feature>
<evidence type="ECO:0000256" key="1">
    <source>
        <dbReference type="SAM" id="Phobius"/>
    </source>
</evidence>
<evidence type="ECO:0000313" key="2">
    <source>
        <dbReference type="EMBL" id="MCX2983130.1"/>
    </source>
</evidence>
<feature type="transmembrane region" description="Helical" evidence="1">
    <location>
        <begin position="44"/>
        <end position="65"/>
    </location>
</feature>
<evidence type="ECO:0000313" key="3">
    <source>
        <dbReference type="Proteomes" id="UP001143362"/>
    </source>
</evidence>
<keyword evidence="3" id="KW-1185">Reference proteome</keyword>
<proteinExistence type="predicted"/>
<keyword evidence="1" id="KW-0472">Membrane</keyword>
<sequence>MTELVLLELAAERADINWEIFQFWSGVTFAYMAVGHFAAKSINWFVVVVLSILYVSLSVVVYHMSDNNLAVMEGLTLELGILAKSNEVTAASQAWLAESKPTAPFLIALSIATLGTFLSALLYLPYNHYRAIRNAT</sequence>
<accession>A0ABT3TLH8</accession>
<name>A0ABT3TLH8_9GAMM</name>
<dbReference type="EMBL" id="SHNN01000005">
    <property type="protein sequence ID" value="MCX2983130.1"/>
    <property type="molecule type" value="Genomic_DNA"/>
</dbReference>
<comment type="caution">
    <text evidence="2">The sequence shown here is derived from an EMBL/GenBank/DDBJ whole genome shotgun (WGS) entry which is preliminary data.</text>
</comment>
<keyword evidence="1" id="KW-1133">Transmembrane helix</keyword>
<feature type="transmembrane region" description="Helical" evidence="1">
    <location>
        <begin position="20"/>
        <end position="39"/>
    </location>
</feature>
<dbReference type="RefSeq" id="WP_279247159.1">
    <property type="nucleotide sequence ID" value="NZ_SHNN01000005.1"/>
</dbReference>
<organism evidence="2 3">
    <name type="scientific">Candidatus Litorirhabdus singularis</name>
    <dbReference type="NCBI Taxonomy" id="2518993"/>
    <lineage>
        <taxon>Bacteria</taxon>
        <taxon>Pseudomonadati</taxon>
        <taxon>Pseudomonadota</taxon>
        <taxon>Gammaproteobacteria</taxon>
        <taxon>Cellvibrionales</taxon>
        <taxon>Halieaceae</taxon>
        <taxon>Candidatus Litorirhabdus</taxon>
    </lineage>
</organism>
<dbReference type="Proteomes" id="UP001143362">
    <property type="component" value="Unassembled WGS sequence"/>
</dbReference>
<protein>
    <recommendedName>
        <fullName evidence="4">DUF1772 domain-containing protein</fullName>
    </recommendedName>
</protein>
<reference evidence="2" key="1">
    <citation type="submission" date="2019-02" db="EMBL/GenBank/DDBJ databases">
        <authorList>
            <person name="Li S.-H."/>
        </authorList>
    </citation>
    <scope>NUCLEOTIDE SEQUENCE</scope>
    <source>
        <strain evidence="2">IMCC14734</strain>
    </source>
</reference>
<keyword evidence="1" id="KW-0812">Transmembrane</keyword>
<evidence type="ECO:0008006" key="4">
    <source>
        <dbReference type="Google" id="ProtNLM"/>
    </source>
</evidence>
<gene>
    <name evidence="2" type="ORF">EYC98_19890</name>
</gene>